<evidence type="ECO:0000313" key="8">
    <source>
        <dbReference type="Proteomes" id="UP001157911"/>
    </source>
</evidence>
<dbReference type="PIRSF" id="PIRSF003101">
    <property type="entry name" value="FtsA"/>
    <property type="match status" value="1"/>
</dbReference>
<dbReference type="SMART" id="SM00842">
    <property type="entry name" value="FtsA"/>
    <property type="match status" value="1"/>
</dbReference>
<protein>
    <recommendedName>
        <fullName evidence="5">Cell division protein FtsA</fullName>
    </recommendedName>
</protein>
<dbReference type="Proteomes" id="UP001157911">
    <property type="component" value="Unassembled WGS sequence"/>
</dbReference>
<comment type="function">
    <text evidence="5">Cell division protein that is involved in the assembly of the Z ring. May serve as a membrane anchor for the Z ring.</text>
</comment>
<evidence type="ECO:0000256" key="1">
    <source>
        <dbReference type="ARBA" id="ARBA00022475"/>
    </source>
</evidence>
<gene>
    <name evidence="7" type="ORF">SAMN06265339_0258</name>
</gene>
<keyword evidence="4 5" id="KW-0131">Cell cycle</keyword>
<reference evidence="7 8" key="1">
    <citation type="submission" date="2017-05" db="EMBL/GenBank/DDBJ databases">
        <authorList>
            <person name="Varghese N."/>
            <person name="Submissions S."/>
        </authorList>
    </citation>
    <scope>NUCLEOTIDE SEQUENCE [LARGE SCALE GENOMIC DNA]</scope>
    <source>
        <strain evidence="7 8">DSM 15522</strain>
    </source>
</reference>
<keyword evidence="1" id="KW-1003">Cell membrane</keyword>
<dbReference type="InterPro" id="IPR043129">
    <property type="entry name" value="ATPase_NBD"/>
</dbReference>
<dbReference type="InterPro" id="IPR003494">
    <property type="entry name" value="SHS2_FtsA"/>
</dbReference>
<dbReference type="Pfam" id="PF02491">
    <property type="entry name" value="SHS2_FTSA"/>
    <property type="match status" value="1"/>
</dbReference>
<name>A0ABY1NAP8_9BACT</name>
<comment type="subunit">
    <text evidence="5">Interacts with FtsZ.</text>
</comment>
<dbReference type="Pfam" id="PF14450">
    <property type="entry name" value="FtsA"/>
    <property type="match status" value="1"/>
</dbReference>
<keyword evidence="2 5" id="KW-0132">Cell division</keyword>
<dbReference type="InterPro" id="IPR020823">
    <property type="entry name" value="Cell_div_FtsA"/>
</dbReference>
<evidence type="ECO:0000256" key="4">
    <source>
        <dbReference type="ARBA" id="ARBA00023306"/>
    </source>
</evidence>
<proteinExistence type="inferred from homology"/>
<dbReference type="RefSeq" id="WP_283399767.1">
    <property type="nucleotide sequence ID" value="NZ_FXUB01000001.1"/>
</dbReference>
<dbReference type="EMBL" id="FXUB01000001">
    <property type="protein sequence ID" value="SMP04900.1"/>
    <property type="molecule type" value="Genomic_DNA"/>
</dbReference>
<keyword evidence="8" id="KW-1185">Reference proteome</keyword>
<comment type="caution">
    <text evidence="7">The sequence shown here is derived from an EMBL/GenBank/DDBJ whole genome shotgun (WGS) entry which is preliminary data.</text>
</comment>
<dbReference type="PANTHER" id="PTHR32432:SF4">
    <property type="entry name" value="CELL DIVISION PROTEIN FTSA"/>
    <property type="match status" value="1"/>
</dbReference>
<evidence type="ECO:0000313" key="7">
    <source>
        <dbReference type="EMBL" id="SMP04900.1"/>
    </source>
</evidence>
<dbReference type="PANTHER" id="PTHR32432">
    <property type="entry name" value="CELL DIVISION PROTEIN FTSA-RELATED"/>
    <property type="match status" value="1"/>
</dbReference>
<evidence type="ECO:0000256" key="5">
    <source>
        <dbReference type="PIRNR" id="PIRNR003101"/>
    </source>
</evidence>
<dbReference type="Gene3D" id="3.30.420.40">
    <property type="match status" value="1"/>
</dbReference>
<accession>A0ABY1NAP8</accession>
<feature type="domain" description="SHS2" evidence="6">
    <location>
        <begin position="6"/>
        <end position="199"/>
    </location>
</feature>
<evidence type="ECO:0000256" key="2">
    <source>
        <dbReference type="ARBA" id="ARBA00022618"/>
    </source>
</evidence>
<dbReference type="GO" id="GO:0051301">
    <property type="term" value="P:cell division"/>
    <property type="evidence" value="ECO:0007669"/>
    <property type="project" value="UniProtKB-KW"/>
</dbReference>
<sequence>MLDQKILTIDLGTSSIRTALSIISGDEKKTYITTAPSRGIKSGNIVNLQSAADSLQSALNKLKLESSTTVPPEAYVLITGAHTLSYKVETKITFPGWQTISYSDVNEVKNKAKKELLKKLGQSVRQHYSVIHIIPQEFVIENLSGIQNPIGHNGRELGMKAFIILATKSSIKNIESLLRKVNLNLKSVVLQSLASYYGIRDDKTYFNNNLLLYMGAGNTEYIYFREDKPILSQHIPFGSEDILEALVNTFKVSRKEAERLFFQHGSAYVHKVNPEEIININYGTTTKKLQRIYISAIIHLQLRKLFRDIKESLAEKDPTFVSNLNRVFLTGGLSKLQDVDYLAGKVFKAPAVTVETKDPVHKDPSLSPVVGTANYVLSLRNRKKLSDIKEDLTKEFEERGFLGRIFQFISELI</sequence>
<dbReference type="SUPFAM" id="SSF53067">
    <property type="entry name" value="Actin-like ATPase domain"/>
    <property type="match status" value="2"/>
</dbReference>
<evidence type="ECO:0000256" key="3">
    <source>
        <dbReference type="ARBA" id="ARBA00023136"/>
    </source>
</evidence>
<dbReference type="InterPro" id="IPR050696">
    <property type="entry name" value="FtsA/MreB"/>
</dbReference>
<comment type="similarity">
    <text evidence="5">Belongs to the FtsA/MreB family.</text>
</comment>
<dbReference type="NCBIfam" id="TIGR01174">
    <property type="entry name" value="ftsA"/>
    <property type="match status" value="1"/>
</dbReference>
<evidence type="ECO:0000259" key="6">
    <source>
        <dbReference type="SMART" id="SM00842"/>
    </source>
</evidence>
<organism evidence="7 8">
    <name type="scientific">Desulfurobacterium pacificum</name>
    <dbReference type="NCBI Taxonomy" id="240166"/>
    <lineage>
        <taxon>Bacteria</taxon>
        <taxon>Pseudomonadati</taxon>
        <taxon>Aquificota</taxon>
        <taxon>Aquificia</taxon>
        <taxon>Desulfurobacteriales</taxon>
        <taxon>Desulfurobacteriaceae</taxon>
        <taxon>Desulfurobacterium</taxon>
    </lineage>
</organism>
<keyword evidence="3" id="KW-0472">Membrane</keyword>